<feature type="transmembrane region" description="Helical" evidence="7">
    <location>
        <begin position="112"/>
        <end position="136"/>
    </location>
</feature>
<name>A0A1H7FQ00_9ACTN</name>
<evidence type="ECO:0000313" key="8">
    <source>
        <dbReference type="EMBL" id="SEK26542.1"/>
    </source>
</evidence>
<sequence length="246" mass="25633">MELFILAFFTLGYLVLGGADIGVGMLLPYLGRSSEERREVIAAIAPFFLGNEVWLVAAAGVLAGLFPSAEGGLLAGNYAMIVALLVSWVARDMGLWLRGRLPGARWRLGCDAVTVAGSWGLALSWGVLLGHVLLGIEGPLGLLPALAVTALFGTHGLSFAALRLRGGLRRRAAVLSGGSGEVRTYALTASALVAVGLLAGLRLSPVPGTAAATLAPVVLALIPLLVGSQAWVWWTFRHRVTGPSYL</sequence>
<dbReference type="STRING" id="46177.SAMN05660976_00121"/>
<dbReference type="GO" id="GO:0019646">
    <property type="term" value="P:aerobic electron transport chain"/>
    <property type="evidence" value="ECO:0007669"/>
    <property type="project" value="TreeGrafter"/>
</dbReference>
<evidence type="ECO:0000256" key="7">
    <source>
        <dbReference type="SAM" id="Phobius"/>
    </source>
</evidence>
<comment type="similarity">
    <text evidence="2">Belongs to the cytochrome ubiquinol oxidase subunit 2 family.</text>
</comment>
<proteinExistence type="inferred from homology"/>
<keyword evidence="5 7" id="KW-1133">Transmembrane helix</keyword>
<accession>A0A1H7FQ00</accession>
<dbReference type="EMBL" id="FOBF01000001">
    <property type="protein sequence ID" value="SEK26542.1"/>
    <property type="molecule type" value="Genomic_DNA"/>
</dbReference>
<dbReference type="GO" id="GO:0009055">
    <property type="term" value="F:electron transfer activity"/>
    <property type="evidence" value="ECO:0007669"/>
    <property type="project" value="TreeGrafter"/>
</dbReference>
<keyword evidence="4 7" id="KW-0812">Transmembrane</keyword>
<feature type="transmembrane region" description="Helical" evidence="7">
    <location>
        <begin position="40"/>
        <end position="66"/>
    </location>
</feature>
<feature type="transmembrane region" description="Helical" evidence="7">
    <location>
        <begin position="6"/>
        <end position="28"/>
    </location>
</feature>
<evidence type="ECO:0000256" key="3">
    <source>
        <dbReference type="ARBA" id="ARBA00022475"/>
    </source>
</evidence>
<dbReference type="GO" id="GO:0070069">
    <property type="term" value="C:cytochrome complex"/>
    <property type="evidence" value="ECO:0007669"/>
    <property type="project" value="TreeGrafter"/>
</dbReference>
<evidence type="ECO:0000256" key="6">
    <source>
        <dbReference type="ARBA" id="ARBA00023136"/>
    </source>
</evidence>
<gene>
    <name evidence="8" type="ORF">SAMN05660976_00121</name>
</gene>
<organism evidence="8 9">
    <name type="scientific">Nonomuraea pusilla</name>
    <dbReference type="NCBI Taxonomy" id="46177"/>
    <lineage>
        <taxon>Bacteria</taxon>
        <taxon>Bacillati</taxon>
        <taxon>Actinomycetota</taxon>
        <taxon>Actinomycetes</taxon>
        <taxon>Streptosporangiales</taxon>
        <taxon>Streptosporangiaceae</taxon>
        <taxon>Nonomuraea</taxon>
    </lineage>
</organism>
<evidence type="ECO:0000256" key="4">
    <source>
        <dbReference type="ARBA" id="ARBA00022692"/>
    </source>
</evidence>
<evidence type="ECO:0000313" key="9">
    <source>
        <dbReference type="Proteomes" id="UP000198953"/>
    </source>
</evidence>
<dbReference type="GO" id="GO:0016682">
    <property type="term" value="F:oxidoreductase activity, acting on diphenols and related substances as donors, oxygen as acceptor"/>
    <property type="evidence" value="ECO:0007669"/>
    <property type="project" value="TreeGrafter"/>
</dbReference>
<keyword evidence="6 7" id="KW-0472">Membrane</keyword>
<evidence type="ECO:0000256" key="5">
    <source>
        <dbReference type="ARBA" id="ARBA00022989"/>
    </source>
</evidence>
<protein>
    <submittedName>
        <fullName evidence="8">Cytochrome bd terminal oxidase subunit II</fullName>
    </submittedName>
</protein>
<dbReference type="Pfam" id="PF02322">
    <property type="entry name" value="Cyt_bd_oxida_II"/>
    <property type="match status" value="1"/>
</dbReference>
<dbReference type="InterPro" id="IPR003317">
    <property type="entry name" value="Cyt-d_oxidase_su2"/>
</dbReference>
<dbReference type="GO" id="GO:0005886">
    <property type="term" value="C:plasma membrane"/>
    <property type="evidence" value="ECO:0007669"/>
    <property type="project" value="UniProtKB-SubCell"/>
</dbReference>
<reference evidence="8 9" key="1">
    <citation type="submission" date="2016-10" db="EMBL/GenBank/DDBJ databases">
        <authorList>
            <person name="de Groot N.N."/>
        </authorList>
    </citation>
    <scope>NUCLEOTIDE SEQUENCE [LARGE SCALE GENOMIC DNA]</scope>
    <source>
        <strain evidence="8 9">DSM 43357</strain>
    </source>
</reference>
<feature type="transmembrane region" description="Helical" evidence="7">
    <location>
        <begin position="210"/>
        <end position="234"/>
    </location>
</feature>
<feature type="transmembrane region" description="Helical" evidence="7">
    <location>
        <begin position="72"/>
        <end position="91"/>
    </location>
</feature>
<feature type="transmembrane region" description="Helical" evidence="7">
    <location>
        <begin position="142"/>
        <end position="164"/>
    </location>
</feature>
<evidence type="ECO:0000256" key="2">
    <source>
        <dbReference type="ARBA" id="ARBA00007543"/>
    </source>
</evidence>
<dbReference type="AlphaFoldDB" id="A0A1H7FQ00"/>
<evidence type="ECO:0000256" key="1">
    <source>
        <dbReference type="ARBA" id="ARBA00004651"/>
    </source>
</evidence>
<dbReference type="OrthoDB" id="9776710at2"/>
<dbReference type="PANTHER" id="PTHR43141">
    <property type="entry name" value="CYTOCHROME BD2 SUBUNIT II"/>
    <property type="match status" value="1"/>
</dbReference>
<comment type="subcellular location">
    <subcellularLocation>
        <location evidence="1">Cell membrane</location>
        <topology evidence="1">Multi-pass membrane protein</topology>
    </subcellularLocation>
</comment>
<dbReference type="Proteomes" id="UP000198953">
    <property type="component" value="Unassembled WGS sequence"/>
</dbReference>
<dbReference type="PANTHER" id="PTHR43141:SF4">
    <property type="entry name" value="CYTOCHROME BD2 SUBUNIT II"/>
    <property type="match status" value="1"/>
</dbReference>
<keyword evidence="3" id="KW-1003">Cell membrane</keyword>
<keyword evidence="9" id="KW-1185">Reference proteome</keyword>
<dbReference type="RefSeq" id="WP_091097468.1">
    <property type="nucleotide sequence ID" value="NZ_FOBF01000001.1"/>
</dbReference>
<feature type="transmembrane region" description="Helical" evidence="7">
    <location>
        <begin position="185"/>
        <end position="204"/>
    </location>
</feature>